<comment type="caution">
    <text evidence="1">The sequence shown here is derived from an EMBL/GenBank/DDBJ whole genome shotgun (WGS) entry which is preliminary data.</text>
</comment>
<proteinExistence type="predicted"/>
<gene>
    <name evidence="1" type="ORF">BJF93_20435</name>
</gene>
<evidence type="ECO:0000313" key="1">
    <source>
        <dbReference type="EMBL" id="OLP59584.1"/>
    </source>
</evidence>
<dbReference type="RefSeq" id="WP_075628141.1">
    <property type="nucleotide sequence ID" value="NZ_FOAM01000020.1"/>
</dbReference>
<dbReference type="Proteomes" id="UP000186364">
    <property type="component" value="Unassembled WGS sequence"/>
</dbReference>
<organism evidence="1 2">
    <name type="scientific">Xaviernesmea oryzae</name>
    <dbReference type="NCBI Taxonomy" id="464029"/>
    <lineage>
        <taxon>Bacteria</taxon>
        <taxon>Pseudomonadati</taxon>
        <taxon>Pseudomonadota</taxon>
        <taxon>Alphaproteobacteria</taxon>
        <taxon>Hyphomicrobiales</taxon>
        <taxon>Rhizobiaceae</taxon>
        <taxon>Rhizobium/Agrobacterium group</taxon>
        <taxon>Xaviernesmea</taxon>
    </lineage>
</organism>
<dbReference type="AlphaFoldDB" id="A0A1Q9AVZ8"/>
<sequence length="237" mass="26663">MTVNNAKPADDPREFILEEAEKASLQIIAARKFNTRHKKSVENYTRIHDISKALLADKDQPIRPDAEGLVRFAAIGGVPMMAVQTIRNSYRNMTAIWIEAHTKLVALLVSDRLANPRKRKSRGIEIDAEIQSLEDVIRVLYIENCDLRSRMSNADLVVTPSSDPSRFRKVSDPMDDGASAPSGASFVDMRPVRAWVKDLSRDDSYLRITELGLKLSPLARPNFTIVPKDVFEVFKSL</sequence>
<name>A0A1Q9AVZ8_9HYPH</name>
<reference evidence="1 2" key="1">
    <citation type="submission" date="2016-09" db="EMBL/GenBank/DDBJ databases">
        <title>Rhizobium sp. nov., a novel species isolated from the rice rhizosphere.</title>
        <authorList>
            <person name="Zhao J."/>
            <person name="Zhang X."/>
        </authorList>
    </citation>
    <scope>NUCLEOTIDE SEQUENCE [LARGE SCALE GENOMIC DNA]</scope>
    <source>
        <strain evidence="1 2">1.7048</strain>
    </source>
</reference>
<dbReference type="OrthoDB" id="9873214at2"/>
<dbReference type="EMBL" id="MKIP01000051">
    <property type="protein sequence ID" value="OLP59584.1"/>
    <property type="molecule type" value="Genomic_DNA"/>
</dbReference>
<evidence type="ECO:0000313" key="2">
    <source>
        <dbReference type="Proteomes" id="UP000186364"/>
    </source>
</evidence>
<protein>
    <submittedName>
        <fullName evidence="1">Uncharacterized protein</fullName>
    </submittedName>
</protein>
<keyword evidence="2" id="KW-1185">Reference proteome</keyword>
<accession>A0A1Q9AVZ8</accession>